<organism evidence="2">
    <name type="scientific">marine metagenome</name>
    <dbReference type="NCBI Taxonomy" id="408172"/>
    <lineage>
        <taxon>unclassified sequences</taxon>
        <taxon>metagenomes</taxon>
        <taxon>ecological metagenomes</taxon>
    </lineage>
</organism>
<dbReference type="InterPro" id="IPR027417">
    <property type="entry name" value="P-loop_NTPase"/>
</dbReference>
<gene>
    <name evidence="2" type="ORF">METZ01_LOCUS211168</name>
</gene>
<dbReference type="GO" id="GO:0016887">
    <property type="term" value="F:ATP hydrolysis activity"/>
    <property type="evidence" value="ECO:0007669"/>
    <property type="project" value="InterPro"/>
</dbReference>
<evidence type="ECO:0000259" key="1">
    <source>
        <dbReference type="Pfam" id="PF00005"/>
    </source>
</evidence>
<sequence length="39" mass="4172">MNQTFHQGGRELKVLRDLDMTVDRGEAVALIGPSGSGKS</sequence>
<proteinExistence type="predicted"/>
<dbReference type="Gene3D" id="3.40.50.300">
    <property type="entry name" value="P-loop containing nucleotide triphosphate hydrolases"/>
    <property type="match status" value="1"/>
</dbReference>
<dbReference type="GO" id="GO:0005524">
    <property type="term" value="F:ATP binding"/>
    <property type="evidence" value="ECO:0007669"/>
    <property type="project" value="InterPro"/>
</dbReference>
<feature type="non-terminal residue" evidence="2">
    <location>
        <position position="39"/>
    </location>
</feature>
<dbReference type="SUPFAM" id="SSF52540">
    <property type="entry name" value="P-loop containing nucleoside triphosphate hydrolases"/>
    <property type="match status" value="1"/>
</dbReference>
<evidence type="ECO:0000313" key="2">
    <source>
        <dbReference type="EMBL" id="SVB58314.1"/>
    </source>
</evidence>
<dbReference type="EMBL" id="UINC01048143">
    <property type="protein sequence ID" value="SVB58314.1"/>
    <property type="molecule type" value="Genomic_DNA"/>
</dbReference>
<reference evidence="2" key="1">
    <citation type="submission" date="2018-05" db="EMBL/GenBank/DDBJ databases">
        <authorList>
            <person name="Lanie J.A."/>
            <person name="Ng W.-L."/>
            <person name="Kazmierczak K.M."/>
            <person name="Andrzejewski T.M."/>
            <person name="Davidsen T.M."/>
            <person name="Wayne K.J."/>
            <person name="Tettelin H."/>
            <person name="Glass J.I."/>
            <person name="Rusch D."/>
            <person name="Podicherti R."/>
            <person name="Tsui H.-C.T."/>
            <person name="Winkler M.E."/>
        </authorList>
    </citation>
    <scope>NUCLEOTIDE SEQUENCE</scope>
</reference>
<dbReference type="AlphaFoldDB" id="A0A382F7L3"/>
<feature type="domain" description="ABC transporter" evidence="1">
    <location>
        <begin position="15"/>
        <end position="39"/>
    </location>
</feature>
<accession>A0A382F7L3</accession>
<dbReference type="InterPro" id="IPR003439">
    <property type="entry name" value="ABC_transporter-like_ATP-bd"/>
</dbReference>
<dbReference type="Pfam" id="PF00005">
    <property type="entry name" value="ABC_tran"/>
    <property type="match status" value="1"/>
</dbReference>
<name>A0A382F7L3_9ZZZZ</name>
<protein>
    <recommendedName>
        <fullName evidence="1">ABC transporter domain-containing protein</fullName>
    </recommendedName>
</protein>